<dbReference type="PROSITE" id="PS51257">
    <property type="entry name" value="PROKAR_LIPOPROTEIN"/>
    <property type="match status" value="1"/>
</dbReference>
<evidence type="ECO:0000313" key="1">
    <source>
        <dbReference type="EMBL" id="MWV28448.1"/>
    </source>
</evidence>
<organism evidence="1 2">
    <name type="scientific">Aurantiacibacter rhizosphaerae</name>
    <dbReference type="NCBI Taxonomy" id="2691582"/>
    <lineage>
        <taxon>Bacteria</taxon>
        <taxon>Pseudomonadati</taxon>
        <taxon>Pseudomonadota</taxon>
        <taxon>Alphaproteobacteria</taxon>
        <taxon>Sphingomonadales</taxon>
        <taxon>Erythrobacteraceae</taxon>
        <taxon>Aurantiacibacter</taxon>
    </lineage>
</organism>
<reference evidence="1 2" key="1">
    <citation type="submission" date="2019-12" db="EMBL/GenBank/DDBJ databases">
        <authorList>
            <person name="Lee S.D."/>
        </authorList>
    </citation>
    <scope>NUCLEOTIDE SEQUENCE [LARGE SCALE GENOMIC DNA]</scope>
    <source>
        <strain evidence="1 2">GH3-10</strain>
    </source>
</reference>
<dbReference type="RefSeq" id="WP_160486045.1">
    <property type="nucleotide sequence ID" value="NZ_WUBR01000002.1"/>
</dbReference>
<dbReference type="EMBL" id="WUBR01000002">
    <property type="protein sequence ID" value="MWV28448.1"/>
    <property type="molecule type" value="Genomic_DNA"/>
</dbReference>
<accession>A0A844XFV6</accession>
<dbReference type="AlphaFoldDB" id="A0A844XFV6"/>
<name>A0A844XFV6_9SPHN</name>
<reference evidence="1 2" key="2">
    <citation type="submission" date="2020-02" db="EMBL/GenBank/DDBJ databases">
        <title>Erythrobacter dongmakensis sp. nov., isolated from a tidal mudflat.</title>
        <authorList>
            <person name="Kim I.S."/>
        </authorList>
    </citation>
    <scope>NUCLEOTIDE SEQUENCE [LARGE SCALE GENOMIC DNA]</scope>
    <source>
        <strain evidence="1 2">GH3-10</strain>
    </source>
</reference>
<proteinExistence type="predicted"/>
<protein>
    <submittedName>
        <fullName evidence="1">Uncharacterized protein</fullName>
    </submittedName>
</protein>
<evidence type="ECO:0000313" key="2">
    <source>
        <dbReference type="Proteomes" id="UP000461409"/>
    </source>
</evidence>
<sequence length="172" mass="17368">MPLRRLLVLSIAGTLISGCSNSEDADMADDAARPEPVLTQAAQPTAAPDGTALVAGSWTVKEGPAGGSAVFAEDGQQPALTMSCDSASGTLSMMVASASQTPEAWRLDAGGEVARIDMAPVEGGLAAEIQPDLAIFHAFAAPGQTASLTSATGEIMQFPTHPGISRVLDACS</sequence>
<comment type="caution">
    <text evidence="1">The sequence shown here is derived from an EMBL/GenBank/DDBJ whole genome shotgun (WGS) entry which is preliminary data.</text>
</comment>
<dbReference type="Proteomes" id="UP000461409">
    <property type="component" value="Unassembled WGS sequence"/>
</dbReference>
<gene>
    <name evidence="1" type="ORF">GRF63_11090</name>
</gene>
<keyword evidence="2" id="KW-1185">Reference proteome</keyword>